<protein>
    <submittedName>
        <fullName evidence="1">Uncharacterized protein</fullName>
    </submittedName>
</protein>
<dbReference type="EMBL" id="BMNW01000009">
    <property type="protein sequence ID" value="GGM23759.1"/>
    <property type="molecule type" value="Genomic_DNA"/>
</dbReference>
<keyword evidence="2" id="KW-1185">Reference proteome</keyword>
<evidence type="ECO:0000313" key="1">
    <source>
        <dbReference type="EMBL" id="GGM23759.1"/>
    </source>
</evidence>
<comment type="caution">
    <text evidence="1">The sequence shown here is derived from an EMBL/GenBank/DDBJ whole genome shotgun (WGS) entry which is preliminary data.</text>
</comment>
<sequence length="96" mass="10845">MTNQTLVALLKEIQGAALRVSCADRYVAFVHYDGNVQSLLIQVHHSCRPNFVAGKPPPLIWSDEVWLDLDDNPQARLETMLRRLSNFLEAVTEQAV</sequence>
<evidence type="ECO:0000313" key="2">
    <source>
        <dbReference type="Proteomes" id="UP000616499"/>
    </source>
</evidence>
<organism evidence="1 2">
    <name type="scientific">Pseudomonas asuensis</name>
    <dbReference type="NCBI Taxonomy" id="1825787"/>
    <lineage>
        <taxon>Bacteria</taxon>
        <taxon>Pseudomonadati</taxon>
        <taxon>Pseudomonadota</taxon>
        <taxon>Gammaproteobacteria</taxon>
        <taxon>Pseudomonadales</taxon>
        <taxon>Pseudomonadaceae</taxon>
        <taxon>Pseudomonas</taxon>
    </lineage>
</organism>
<accession>A0ABQ2H267</accession>
<dbReference type="Proteomes" id="UP000616499">
    <property type="component" value="Unassembled WGS sequence"/>
</dbReference>
<reference evidence="2" key="1">
    <citation type="journal article" date="2019" name="Int. J. Syst. Evol. Microbiol.">
        <title>The Global Catalogue of Microorganisms (GCM) 10K type strain sequencing project: providing services to taxonomists for standard genome sequencing and annotation.</title>
        <authorList>
            <consortium name="The Broad Institute Genomics Platform"/>
            <consortium name="The Broad Institute Genome Sequencing Center for Infectious Disease"/>
            <person name="Wu L."/>
            <person name="Ma J."/>
        </authorList>
    </citation>
    <scope>NUCLEOTIDE SEQUENCE [LARGE SCALE GENOMIC DNA]</scope>
    <source>
        <strain evidence="2">JCM 13501</strain>
    </source>
</reference>
<proteinExistence type="predicted"/>
<name>A0ABQ2H267_9PSED</name>
<dbReference type="RefSeq" id="WP_188867730.1">
    <property type="nucleotide sequence ID" value="NZ_BMNW01000009.1"/>
</dbReference>
<gene>
    <name evidence="1" type="ORF">GCM10009425_38300</name>
</gene>